<sequence length="228" mass="22726">MNLLAFDTSTERMSVAVRAGLAGPVLGFEGGGGAQTSASLIPAIQDLLAQAGLALGQLDAIVFGRGPGSFTGLRTACSVAQGLGFGSGVPVLAVDTLLAVAEEARAASGATQVVAVLDARMDEVYWARYAWSAGAWAASGGPLLGAPEDVQVPSGATLAGNALALHAARLTAEGGRVEAWPTAAALLRLAPALLTAGLAAPAAQALPLYVRDKVAQTSAERAAIRASK</sequence>
<feature type="domain" description="Gcp-like" evidence="1">
    <location>
        <begin position="37"/>
        <end position="151"/>
    </location>
</feature>
<dbReference type="GO" id="GO:0002949">
    <property type="term" value="P:tRNA threonylcarbamoyladenosine modification"/>
    <property type="evidence" value="ECO:0007669"/>
    <property type="project" value="InterPro"/>
</dbReference>
<dbReference type="AlphaFoldDB" id="A0A562ZMT0"/>
<dbReference type="Pfam" id="PF00814">
    <property type="entry name" value="TsaD"/>
    <property type="match status" value="1"/>
</dbReference>
<dbReference type="Proteomes" id="UP000318199">
    <property type="component" value="Unassembled WGS sequence"/>
</dbReference>
<dbReference type="GO" id="GO:0016740">
    <property type="term" value="F:transferase activity"/>
    <property type="evidence" value="ECO:0007669"/>
    <property type="project" value="UniProtKB-KW"/>
</dbReference>
<keyword evidence="2" id="KW-0808">Transferase</keyword>
<dbReference type="InterPro" id="IPR022496">
    <property type="entry name" value="T6A_TsaB"/>
</dbReference>
<evidence type="ECO:0000313" key="2">
    <source>
        <dbReference type="EMBL" id="TWO69681.1"/>
    </source>
</evidence>
<proteinExistence type="predicted"/>
<dbReference type="InterPro" id="IPR043129">
    <property type="entry name" value="ATPase_NBD"/>
</dbReference>
<dbReference type="RefSeq" id="WP_145894396.1">
    <property type="nucleotide sequence ID" value="NZ_VOBQ01000014.1"/>
</dbReference>
<dbReference type="InterPro" id="IPR000905">
    <property type="entry name" value="Gcp-like_dom"/>
</dbReference>
<dbReference type="NCBIfam" id="TIGR03725">
    <property type="entry name" value="T6A_YeaZ"/>
    <property type="match status" value="1"/>
</dbReference>
<dbReference type="OrthoDB" id="9809995at2"/>
<protein>
    <submittedName>
        <fullName evidence="2">tRNA (Adenosine(37)-N6)-threonylcarbamoyltransferase complex dimerization subunit type 1 TsaB</fullName>
    </submittedName>
</protein>
<organism evidence="2 3">
    <name type="scientific">Caenimonas sedimenti</name>
    <dbReference type="NCBI Taxonomy" id="2596921"/>
    <lineage>
        <taxon>Bacteria</taxon>
        <taxon>Pseudomonadati</taxon>
        <taxon>Pseudomonadota</taxon>
        <taxon>Betaproteobacteria</taxon>
        <taxon>Burkholderiales</taxon>
        <taxon>Comamonadaceae</taxon>
        <taxon>Caenimonas</taxon>
    </lineage>
</organism>
<accession>A0A562ZMT0</accession>
<gene>
    <name evidence="2" type="primary">tsaB</name>
    <name evidence="2" type="ORF">FN976_17780</name>
</gene>
<evidence type="ECO:0000313" key="3">
    <source>
        <dbReference type="Proteomes" id="UP000318199"/>
    </source>
</evidence>
<evidence type="ECO:0000259" key="1">
    <source>
        <dbReference type="Pfam" id="PF00814"/>
    </source>
</evidence>
<dbReference type="PANTHER" id="PTHR11735:SF11">
    <property type="entry name" value="TRNA THREONYLCARBAMOYLADENOSINE BIOSYNTHESIS PROTEIN TSAB"/>
    <property type="match status" value="1"/>
</dbReference>
<keyword evidence="3" id="KW-1185">Reference proteome</keyword>
<dbReference type="CDD" id="cd24032">
    <property type="entry name" value="ASKHA_NBD_TsaB"/>
    <property type="match status" value="1"/>
</dbReference>
<dbReference type="PANTHER" id="PTHR11735">
    <property type="entry name" value="TRNA N6-ADENOSINE THREONYLCARBAMOYLTRANSFERASE"/>
    <property type="match status" value="1"/>
</dbReference>
<reference evidence="2 3" key="1">
    <citation type="submission" date="2019-07" db="EMBL/GenBank/DDBJ databases">
        <title>Caenimonas sedimenti sp. nov., isolated from activated sludge.</title>
        <authorList>
            <person name="Xu J."/>
        </authorList>
    </citation>
    <scope>NUCLEOTIDE SEQUENCE [LARGE SCALE GENOMIC DNA]</scope>
    <source>
        <strain evidence="2 3">HX-9-20</strain>
    </source>
</reference>
<dbReference type="SUPFAM" id="SSF53067">
    <property type="entry name" value="Actin-like ATPase domain"/>
    <property type="match status" value="2"/>
</dbReference>
<dbReference type="GO" id="GO:0005829">
    <property type="term" value="C:cytosol"/>
    <property type="evidence" value="ECO:0007669"/>
    <property type="project" value="TreeGrafter"/>
</dbReference>
<dbReference type="Gene3D" id="3.30.420.40">
    <property type="match status" value="2"/>
</dbReference>
<comment type="caution">
    <text evidence="2">The sequence shown here is derived from an EMBL/GenBank/DDBJ whole genome shotgun (WGS) entry which is preliminary data.</text>
</comment>
<name>A0A562ZMT0_9BURK</name>
<dbReference type="EMBL" id="VOBQ01000014">
    <property type="protein sequence ID" value="TWO69681.1"/>
    <property type="molecule type" value="Genomic_DNA"/>
</dbReference>